<proteinExistence type="predicted"/>
<gene>
    <name evidence="2" type="ORF">CDEST_15356</name>
</gene>
<evidence type="ECO:0000313" key="2">
    <source>
        <dbReference type="EMBL" id="WQF90342.1"/>
    </source>
</evidence>
<dbReference type="GeneID" id="87951856"/>
<dbReference type="AlphaFoldDB" id="A0AAX4J4N2"/>
<dbReference type="RefSeq" id="XP_062787563.1">
    <property type="nucleotide sequence ID" value="XM_062931512.1"/>
</dbReference>
<dbReference type="EMBL" id="CP137315">
    <property type="protein sequence ID" value="WQF90342.1"/>
    <property type="molecule type" value="Genomic_DNA"/>
</dbReference>
<evidence type="ECO:0008006" key="4">
    <source>
        <dbReference type="Google" id="ProtNLM"/>
    </source>
</evidence>
<sequence>MMSSRLTAIFAAGLVALAKAGSLLIEPHVLYGSSIGVLGCKINHNRVAYWPSEVDCDAICVKVSYGGRSLHLLKVDRSQRSYDISYDAWNYLVTGKSALVAPATGGKVQMDYEFVEADECAQLLSHGKLPLSASNSMIYLDKCLSQPDSWVAQNHQLYNIPQGNDCLHGYDETCILDLALSHNPVCPHVLGFPAVLKGHAVVNIPYPSGQ</sequence>
<feature type="signal peptide" evidence="1">
    <location>
        <begin position="1"/>
        <end position="20"/>
    </location>
</feature>
<dbReference type="PANTHER" id="PTHR38850:SF2">
    <property type="entry name" value="CERATO-PLATANIN"/>
    <property type="match status" value="1"/>
</dbReference>
<keyword evidence="1" id="KW-0732">Signal</keyword>
<dbReference type="KEGG" id="cdet:87951856"/>
<accession>A0AAX4J4N2</accession>
<organism evidence="2 3">
    <name type="scientific">Colletotrichum destructivum</name>
    <dbReference type="NCBI Taxonomy" id="34406"/>
    <lineage>
        <taxon>Eukaryota</taxon>
        <taxon>Fungi</taxon>
        <taxon>Dikarya</taxon>
        <taxon>Ascomycota</taxon>
        <taxon>Pezizomycotina</taxon>
        <taxon>Sordariomycetes</taxon>
        <taxon>Hypocreomycetidae</taxon>
        <taxon>Glomerellales</taxon>
        <taxon>Glomerellaceae</taxon>
        <taxon>Colletotrichum</taxon>
        <taxon>Colletotrichum destructivum species complex</taxon>
    </lineage>
</organism>
<feature type="chain" id="PRO_5043444368" description="Cerato-platanin" evidence="1">
    <location>
        <begin position="21"/>
        <end position="210"/>
    </location>
</feature>
<protein>
    <recommendedName>
        <fullName evidence="4">Cerato-platanin</fullName>
    </recommendedName>
</protein>
<reference evidence="3" key="1">
    <citation type="journal article" date="2023" name="bioRxiv">
        <title>Complete genome of the Medicago anthracnose fungus, Colletotrichum destructivum, reveals a mini-chromosome-like region within a core chromosome.</title>
        <authorList>
            <person name="Lapalu N."/>
            <person name="Simon A."/>
            <person name="Lu A."/>
            <person name="Plaumann P.-L."/>
            <person name="Amselem J."/>
            <person name="Pigne S."/>
            <person name="Auger A."/>
            <person name="Koch C."/>
            <person name="Dallery J.-F."/>
            <person name="O'Connell R.J."/>
        </authorList>
    </citation>
    <scope>NUCLEOTIDE SEQUENCE [LARGE SCALE GENOMIC DNA]</scope>
    <source>
        <strain evidence="3">CBS 520.97</strain>
    </source>
</reference>
<evidence type="ECO:0000313" key="3">
    <source>
        <dbReference type="Proteomes" id="UP001322277"/>
    </source>
</evidence>
<dbReference type="Proteomes" id="UP001322277">
    <property type="component" value="Chromosome 11"/>
</dbReference>
<dbReference type="PANTHER" id="PTHR38850">
    <property type="entry name" value="CERATO-PLATANIN"/>
    <property type="match status" value="1"/>
</dbReference>
<keyword evidence="3" id="KW-1185">Reference proteome</keyword>
<name>A0AAX4J4N2_9PEZI</name>
<evidence type="ECO:0000256" key="1">
    <source>
        <dbReference type="SAM" id="SignalP"/>
    </source>
</evidence>